<dbReference type="InterPro" id="IPR036761">
    <property type="entry name" value="TTHA0802/YceI-like_sf"/>
</dbReference>
<organism evidence="16 17">
    <name type="scientific">Litorivita pollutaquae</name>
    <dbReference type="NCBI Taxonomy" id="2200892"/>
    <lineage>
        <taxon>Bacteria</taxon>
        <taxon>Pseudomonadati</taxon>
        <taxon>Pseudomonadota</taxon>
        <taxon>Alphaproteobacteria</taxon>
        <taxon>Rhodobacterales</taxon>
        <taxon>Paracoccaceae</taxon>
        <taxon>Litorivita</taxon>
    </lineage>
</organism>
<evidence type="ECO:0000313" key="16">
    <source>
        <dbReference type="EMBL" id="PYC48720.1"/>
    </source>
</evidence>
<evidence type="ECO:0000256" key="7">
    <source>
        <dbReference type="ARBA" id="ARBA00022723"/>
    </source>
</evidence>
<evidence type="ECO:0000256" key="9">
    <source>
        <dbReference type="ARBA" id="ARBA00022989"/>
    </source>
</evidence>
<evidence type="ECO:0000256" key="11">
    <source>
        <dbReference type="ARBA" id="ARBA00023136"/>
    </source>
</evidence>
<dbReference type="Gene3D" id="2.40.128.110">
    <property type="entry name" value="Lipid/polyisoprenoid-binding, YceI-like"/>
    <property type="match status" value="1"/>
</dbReference>
<dbReference type="GO" id="GO:0005886">
    <property type="term" value="C:plasma membrane"/>
    <property type="evidence" value="ECO:0007669"/>
    <property type="project" value="UniProtKB-SubCell"/>
</dbReference>
<dbReference type="PANTHER" id="PTHR30529">
    <property type="entry name" value="CYTOCHROME B561"/>
    <property type="match status" value="1"/>
</dbReference>
<evidence type="ECO:0000256" key="3">
    <source>
        <dbReference type="ARBA" id="ARBA00022448"/>
    </source>
</evidence>
<keyword evidence="8" id="KW-0249">Electron transport</keyword>
<dbReference type="SMART" id="SM00867">
    <property type="entry name" value="YceI"/>
    <property type="match status" value="1"/>
</dbReference>
<dbReference type="SUPFAM" id="SSF81342">
    <property type="entry name" value="Transmembrane di-heme cytochromes"/>
    <property type="match status" value="1"/>
</dbReference>
<evidence type="ECO:0000256" key="1">
    <source>
        <dbReference type="ARBA" id="ARBA00001970"/>
    </source>
</evidence>
<dbReference type="GO" id="GO:0022904">
    <property type="term" value="P:respiratory electron transport chain"/>
    <property type="evidence" value="ECO:0007669"/>
    <property type="project" value="InterPro"/>
</dbReference>
<evidence type="ECO:0000256" key="5">
    <source>
        <dbReference type="ARBA" id="ARBA00022617"/>
    </source>
</evidence>
<feature type="transmembrane region" description="Helical" evidence="14">
    <location>
        <begin position="55"/>
        <end position="79"/>
    </location>
</feature>
<dbReference type="InterPro" id="IPR052168">
    <property type="entry name" value="Cytochrome_b561_oxidase"/>
</dbReference>
<dbReference type="PANTHER" id="PTHR30529:SF1">
    <property type="entry name" value="CYTOCHROME B561 HOMOLOG 2"/>
    <property type="match status" value="1"/>
</dbReference>
<keyword evidence="10" id="KW-0408">Iron</keyword>
<comment type="subcellular location">
    <subcellularLocation>
        <location evidence="2">Cell membrane</location>
        <topology evidence="2">Multi-pass membrane protein</topology>
    </subcellularLocation>
</comment>
<dbReference type="Gene3D" id="1.20.950.20">
    <property type="entry name" value="Transmembrane di-heme cytochromes, Chain C"/>
    <property type="match status" value="1"/>
</dbReference>
<evidence type="ECO:0000256" key="8">
    <source>
        <dbReference type="ARBA" id="ARBA00022982"/>
    </source>
</evidence>
<name>A0A2V4NFK1_9RHOB</name>
<feature type="compositionally biased region" description="Polar residues" evidence="13">
    <location>
        <begin position="243"/>
        <end position="253"/>
    </location>
</feature>
<evidence type="ECO:0000256" key="14">
    <source>
        <dbReference type="SAM" id="Phobius"/>
    </source>
</evidence>
<dbReference type="Proteomes" id="UP000248012">
    <property type="component" value="Unassembled WGS sequence"/>
</dbReference>
<dbReference type="InterPro" id="IPR011577">
    <property type="entry name" value="Cyt_b561_bac/Ni-Hgenase"/>
</dbReference>
<dbReference type="InterPro" id="IPR007372">
    <property type="entry name" value="Lipid/polyisoprenoid-bd_YceI"/>
</dbReference>
<comment type="caution">
    <text evidence="16">The sequence shown here is derived from an EMBL/GenBank/DDBJ whole genome shotgun (WGS) entry which is preliminary data.</text>
</comment>
<dbReference type="InterPro" id="IPR016174">
    <property type="entry name" value="Di-haem_cyt_TM"/>
</dbReference>
<evidence type="ECO:0000256" key="4">
    <source>
        <dbReference type="ARBA" id="ARBA00022475"/>
    </source>
</evidence>
<evidence type="ECO:0000313" key="17">
    <source>
        <dbReference type="Proteomes" id="UP000248012"/>
    </source>
</evidence>
<dbReference type="GO" id="GO:0046872">
    <property type="term" value="F:metal ion binding"/>
    <property type="evidence" value="ECO:0007669"/>
    <property type="project" value="UniProtKB-KW"/>
</dbReference>
<evidence type="ECO:0000256" key="12">
    <source>
        <dbReference type="ARBA" id="ARBA00037975"/>
    </source>
</evidence>
<gene>
    <name evidence="16" type="ORF">DI396_01000</name>
</gene>
<dbReference type="RefSeq" id="WP_110794302.1">
    <property type="nucleotide sequence ID" value="NZ_KZ826481.1"/>
</dbReference>
<feature type="transmembrane region" description="Helical" evidence="14">
    <location>
        <begin position="17"/>
        <end position="35"/>
    </location>
</feature>
<feature type="domain" description="Lipid/polyisoprenoid-binding YceI-like" evidence="15">
    <location>
        <begin position="272"/>
        <end position="430"/>
    </location>
</feature>
<dbReference type="AlphaFoldDB" id="A0A2V4NFK1"/>
<dbReference type="GO" id="GO:0009055">
    <property type="term" value="F:electron transfer activity"/>
    <property type="evidence" value="ECO:0007669"/>
    <property type="project" value="InterPro"/>
</dbReference>
<dbReference type="GO" id="GO:0020037">
    <property type="term" value="F:heme binding"/>
    <property type="evidence" value="ECO:0007669"/>
    <property type="project" value="TreeGrafter"/>
</dbReference>
<keyword evidence="11 14" id="KW-0472">Membrane</keyword>
<evidence type="ECO:0000256" key="6">
    <source>
        <dbReference type="ARBA" id="ARBA00022692"/>
    </source>
</evidence>
<sequence>MPHANTTQRYGSVTKTFHWLTAFVILVTIPVGWLAHELSVDLRSGSADATSVARVAFLFSLHKTLGVAAFFVALGRILWATGQTKPGLINGNHRIEALTAEVVHWTLYGTMLLVPLSGWVHHAATSGFAPIWWPFGQTLPLVPRSTFVAEASEVVHFLSGRLMIVSIVMHVAGAVKHHVIDKDATLRRMLPRGGSAHPSAQQPSHILPASMAALLLAATLFAGWTAAGGSEDHSKGAIAQAEGTPQSASTQAQPHAAGIDATQSAATTDLPIWEVQNGEITIAVQQFGSQVTGGFGTWDADIIFAPEADRNKGTVDVRIQIASLSLGSVTEQALGADFFDAATHPEALFEAQIIEEAGALFARGALIIKDNALPVTLPFSLDITETPEGKEAKMRGTLRLDRRDFGIGLSMDDEGSLGFAVDVTVSLTATQAP</sequence>
<dbReference type="Pfam" id="PF01292">
    <property type="entry name" value="Ni_hydr_CYTB"/>
    <property type="match status" value="1"/>
</dbReference>
<keyword evidence="17" id="KW-1185">Reference proteome</keyword>
<accession>A0A2V4NFK1</accession>
<keyword evidence="4" id="KW-1003">Cell membrane</keyword>
<comment type="cofactor">
    <cofactor evidence="1">
        <name>heme b</name>
        <dbReference type="ChEBI" id="CHEBI:60344"/>
    </cofactor>
</comment>
<evidence type="ECO:0000256" key="13">
    <source>
        <dbReference type="SAM" id="MobiDB-lite"/>
    </source>
</evidence>
<proteinExistence type="inferred from homology"/>
<keyword evidence="7" id="KW-0479">Metal-binding</keyword>
<feature type="region of interest" description="Disordered" evidence="13">
    <location>
        <begin position="232"/>
        <end position="261"/>
    </location>
</feature>
<keyword evidence="6 14" id="KW-0812">Transmembrane</keyword>
<keyword evidence="5" id="KW-0349">Heme</keyword>
<evidence type="ECO:0000256" key="2">
    <source>
        <dbReference type="ARBA" id="ARBA00004651"/>
    </source>
</evidence>
<evidence type="ECO:0000259" key="15">
    <source>
        <dbReference type="SMART" id="SM00867"/>
    </source>
</evidence>
<reference evidence="16 17" key="1">
    <citation type="submission" date="2018-05" db="EMBL/GenBank/DDBJ databases">
        <title>Oceanovita maritima gen. nov., sp. nov., a marine bacterium in the family Rhodobacteraceae isolated from surface seawater of Lundu port Xiamen, China.</title>
        <authorList>
            <person name="Hetharua B.H."/>
            <person name="Min D."/>
            <person name="Liao H."/>
            <person name="Tian Y."/>
        </authorList>
    </citation>
    <scope>NUCLEOTIDE SEQUENCE [LARGE SCALE GENOMIC DNA]</scope>
    <source>
        <strain evidence="16 17">FSX-11</strain>
    </source>
</reference>
<comment type="similarity">
    <text evidence="12">Belongs to the cytochrome b561 family.</text>
</comment>
<evidence type="ECO:0000256" key="10">
    <source>
        <dbReference type="ARBA" id="ARBA00023004"/>
    </source>
</evidence>
<protein>
    <submittedName>
        <fullName evidence="16">Cytochrome</fullName>
    </submittedName>
</protein>
<keyword evidence="9 14" id="KW-1133">Transmembrane helix</keyword>
<keyword evidence="3" id="KW-0813">Transport</keyword>
<feature type="transmembrane region" description="Helical" evidence="14">
    <location>
        <begin position="206"/>
        <end position="227"/>
    </location>
</feature>
<dbReference type="Pfam" id="PF04264">
    <property type="entry name" value="YceI"/>
    <property type="match status" value="1"/>
</dbReference>
<dbReference type="OrthoDB" id="1247465at2"/>
<dbReference type="EMBL" id="QFVT01000002">
    <property type="protein sequence ID" value="PYC48720.1"/>
    <property type="molecule type" value="Genomic_DNA"/>
</dbReference>
<dbReference type="SUPFAM" id="SSF101874">
    <property type="entry name" value="YceI-like"/>
    <property type="match status" value="1"/>
</dbReference>